<dbReference type="SUPFAM" id="SSF48403">
    <property type="entry name" value="Ankyrin repeat"/>
    <property type="match status" value="1"/>
</dbReference>
<dbReference type="PANTHER" id="PTHR24198:SF165">
    <property type="entry name" value="ANKYRIN REPEAT-CONTAINING PROTEIN-RELATED"/>
    <property type="match status" value="1"/>
</dbReference>
<evidence type="ECO:0000256" key="3">
    <source>
        <dbReference type="PROSITE-ProRule" id="PRU00023"/>
    </source>
</evidence>
<dbReference type="Pfam" id="PF12796">
    <property type="entry name" value="Ank_2"/>
    <property type="match status" value="1"/>
</dbReference>
<dbReference type="Gene3D" id="1.25.40.20">
    <property type="entry name" value="Ankyrin repeat-containing domain"/>
    <property type="match status" value="1"/>
</dbReference>
<evidence type="ECO:0000313" key="4">
    <source>
        <dbReference type="EMBL" id="CAF4790591.1"/>
    </source>
</evidence>
<proteinExistence type="predicted"/>
<reference evidence="4" key="1">
    <citation type="submission" date="2021-02" db="EMBL/GenBank/DDBJ databases">
        <authorList>
            <person name="Nowell W R."/>
        </authorList>
    </citation>
    <scope>NUCLEOTIDE SEQUENCE</scope>
</reference>
<dbReference type="PROSITE" id="PS50297">
    <property type="entry name" value="ANK_REP_REGION"/>
    <property type="match status" value="1"/>
</dbReference>
<comment type="caution">
    <text evidence="4">The sequence shown here is derived from an EMBL/GenBank/DDBJ whole genome shotgun (WGS) entry which is preliminary data.</text>
</comment>
<dbReference type="PROSITE" id="PS50088">
    <property type="entry name" value="ANK_REPEAT"/>
    <property type="match status" value="1"/>
</dbReference>
<keyword evidence="1" id="KW-0677">Repeat</keyword>
<evidence type="ECO:0000313" key="5">
    <source>
        <dbReference type="Proteomes" id="UP000676336"/>
    </source>
</evidence>
<organism evidence="4 5">
    <name type="scientific">Rotaria magnacalcarata</name>
    <dbReference type="NCBI Taxonomy" id="392030"/>
    <lineage>
        <taxon>Eukaryota</taxon>
        <taxon>Metazoa</taxon>
        <taxon>Spiralia</taxon>
        <taxon>Gnathifera</taxon>
        <taxon>Rotifera</taxon>
        <taxon>Eurotatoria</taxon>
        <taxon>Bdelloidea</taxon>
        <taxon>Philodinida</taxon>
        <taxon>Philodinidae</taxon>
        <taxon>Rotaria</taxon>
    </lineage>
</organism>
<protein>
    <submittedName>
        <fullName evidence="4">Uncharacterized protein</fullName>
    </submittedName>
</protein>
<accession>A0A8S3BC64</accession>
<dbReference type="Proteomes" id="UP000676336">
    <property type="component" value="Unassembled WGS sequence"/>
</dbReference>
<sequence length="95" mass="10800">MLLETKKVDVEQSNSCGARPLHYACSKNFYEIAQLLLEHGADVNATDKYKQTPLDRCCSKGNTRIVELLLKHPTIDLSMHKECDGDHALPLYQRK</sequence>
<keyword evidence="2 3" id="KW-0040">ANK repeat</keyword>
<dbReference type="EMBL" id="CAJOBI010146158">
    <property type="protein sequence ID" value="CAF4790591.1"/>
    <property type="molecule type" value="Genomic_DNA"/>
</dbReference>
<dbReference type="InterPro" id="IPR002110">
    <property type="entry name" value="Ankyrin_rpt"/>
</dbReference>
<name>A0A8S3BC64_9BILA</name>
<gene>
    <name evidence="4" type="ORF">SMN809_LOCUS46740</name>
</gene>
<dbReference type="SMART" id="SM00248">
    <property type="entry name" value="ANK"/>
    <property type="match status" value="2"/>
</dbReference>
<feature type="repeat" description="ANK" evidence="3">
    <location>
        <begin position="16"/>
        <end position="48"/>
    </location>
</feature>
<evidence type="ECO:0000256" key="2">
    <source>
        <dbReference type="ARBA" id="ARBA00023043"/>
    </source>
</evidence>
<dbReference type="InterPro" id="IPR036770">
    <property type="entry name" value="Ankyrin_rpt-contain_sf"/>
</dbReference>
<evidence type="ECO:0000256" key="1">
    <source>
        <dbReference type="ARBA" id="ARBA00022737"/>
    </source>
</evidence>
<dbReference type="PANTHER" id="PTHR24198">
    <property type="entry name" value="ANKYRIN REPEAT AND PROTEIN KINASE DOMAIN-CONTAINING PROTEIN"/>
    <property type="match status" value="1"/>
</dbReference>
<dbReference type="AlphaFoldDB" id="A0A8S3BC64"/>